<accession>A0A1D7QJN2</accession>
<dbReference type="OrthoDB" id="679100at2"/>
<organism evidence="1 2">
    <name type="scientific">Pedobacter steynii</name>
    <dbReference type="NCBI Taxonomy" id="430522"/>
    <lineage>
        <taxon>Bacteria</taxon>
        <taxon>Pseudomonadati</taxon>
        <taxon>Bacteroidota</taxon>
        <taxon>Sphingobacteriia</taxon>
        <taxon>Sphingobacteriales</taxon>
        <taxon>Sphingobacteriaceae</taxon>
        <taxon>Pedobacter</taxon>
    </lineage>
</organism>
<gene>
    <name evidence="1" type="ORF">BFS30_17950</name>
</gene>
<evidence type="ECO:0000313" key="2">
    <source>
        <dbReference type="Proteomes" id="UP000094313"/>
    </source>
</evidence>
<name>A0A1D7QJN2_9SPHI</name>
<proteinExistence type="predicted"/>
<dbReference type="EMBL" id="CP017141">
    <property type="protein sequence ID" value="AOM78888.1"/>
    <property type="molecule type" value="Genomic_DNA"/>
</dbReference>
<dbReference type="Proteomes" id="UP000094313">
    <property type="component" value="Chromosome"/>
</dbReference>
<protein>
    <submittedName>
        <fullName evidence="1">Uncharacterized protein</fullName>
    </submittedName>
</protein>
<dbReference type="AlphaFoldDB" id="A0A1D7QJN2"/>
<reference evidence="1 2" key="1">
    <citation type="submission" date="2016-08" db="EMBL/GenBank/DDBJ databases">
        <authorList>
            <person name="Seilhamer J.J."/>
        </authorList>
    </citation>
    <scope>NUCLEOTIDE SEQUENCE [LARGE SCALE GENOMIC DNA]</scope>
    <source>
        <strain evidence="1 2">DX4</strain>
    </source>
</reference>
<sequence length="64" mass="7342">MKKGEQADLTRSLAQSLGLLSAEGLPLYQDEQLEKWKRRMAVVQTKLQRKVKTAKKNKRITTIS</sequence>
<dbReference type="KEGG" id="psty:BFS30_17950"/>
<keyword evidence="2" id="KW-1185">Reference proteome</keyword>
<evidence type="ECO:0000313" key="1">
    <source>
        <dbReference type="EMBL" id="AOM78888.1"/>
    </source>
</evidence>